<keyword evidence="3" id="KW-1185">Reference proteome</keyword>
<dbReference type="Proteomes" id="UP000236047">
    <property type="component" value="Unassembled WGS sequence"/>
</dbReference>
<name>A0A2N8P5H4_STRNR</name>
<dbReference type="EMBL" id="LJSN01000005">
    <property type="protein sequence ID" value="PNE36249.1"/>
    <property type="molecule type" value="Genomic_DNA"/>
</dbReference>
<evidence type="ECO:0008006" key="4">
    <source>
        <dbReference type="Google" id="ProtNLM"/>
    </source>
</evidence>
<proteinExistence type="predicted"/>
<accession>A0A2N8P5H4</accession>
<evidence type="ECO:0000256" key="1">
    <source>
        <dbReference type="SAM" id="MobiDB-lite"/>
    </source>
</evidence>
<dbReference type="AlphaFoldDB" id="A0A2N8P5H4"/>
<protein>
    <recommendedName>
        <fullName evidence="4">DNA polymerase III subunit gamma/tau</fullName>
    </recommendedName>
</protein>
<organism evidence="2 3">
    <name type="scientific">Streptomyces noursei</name>
    <name type="common">Streptomyces albulus</name>
    <dbReference type="NCBI Taxonomy" id="1971"/>
    <lineage>
        <taxon>Bacteria</taxon>
        <taxon>Bacillati</taxon>
        <taxon>Actinomycetota</taxon>
        <taxon>Actinomycetes</taxon>
        <taxon>Kitasatosporales</taxon>
        <taxon>Streptomycetaceae</taxon>
        <taxon>Streptomyces</taxon>
    </lineage>
</organism>
<evidence type="ECO:0000313" key="2">
    <source>
        <dbReference type="EMBL" id="PNE36249.1"/>
    </source>
</evidence>
<sequence length="72" mass="7451">MAREAVAAKPSTGGGQGGPAAEPAYTAPDSSMSIEYDMPAEDDPDLVDSALSGHELIVRELGATVLEEFDNE</sequence>
<feature type="region of interest" description="Disordered" evidence="1">
    <location>
        <begin position="1"/>
        <end position="43"/>
    </location>
</feature>
<reference evidence="3" key="1">
    <citation type="submission" date="2015-09" db="EMBL/GenBank/DDBJ databases">
        <authorList>
            <person name="Graham D.E."/>
            <person name="Mahan K.M."/>
            <person name="Klingeman D.M."/>
            <person name="Fida T."/>
            <person name="Giannone R.J."/>
            <person name="Hettich R.L."/>
            <person name="Parry R.J."/>
            <person name="Spain J.C."/>
        </authorList>
    </citation>
    <scope>NUCLEOTIDE SEQUENCE [LARGE SCALE GENOMIC DNA]</scope>
    <source>
        <strain evidence="3">JCM 4701</strain>
    </source>
</reference>
<comment type="caution">
    <text evidence="2">The sequence shown here is derived from an EMBL/GenBank/DDBJ whole genome shotgun (WGS) entry which is preliminary data.</text>
</comment>
<gene>
    <name evidence="2" type="ORF">AOB60_39725</name>
</gene>
<evidence type="ECO:0000313" key="3">
    <source>
        <dbReference type="Proteomes" id="UP000236047"/>
    </source>
</evidence>